<organism evidence="1 2">
    <name type="scientific">Alterisphingorhabdus coralli</name>
    <dbReference type="NCBI Taxonomy" id="3071408"/>
    <lineage>
        <taxon>Bacteria</taxon>
        <taxon>Pseudomonadati</taxon>
        <taxon>Pseudomonadota</taxon>
        <taxon>Alphaproteobacteria</taxon>
        <taxon>Sphingomonadales</taxon>
        <taxon>Sphingomonadaceae</taxon>
        <taxon>Alterisphingorhabdus (ex Yan et al. 2024)</taxon>
    </lineage>
</organism>
<dbReference type="Proteomes" id="UP001302429">
    <property type="component" value="Chromosome"/>
</dbReference>
<dbReference type="AlphaFoldDB" id="A0AA97F6B4"/>
<dbReference type="KEGG" id="acoa:RB602_09510"/>
<reference evidence="1 2" key="1">
    <citation type="submission" date="2023-10" db="EMBL/GenBank/DDBJ databases">
        <title>Complete genome sequence of a Sphingomonadaceae bacterium.</title>
        <authorList>
            <person name="Yan C."/>
        </authorList>
    </citation>
    <scope>NUCLEOTIDE SEQUENCE [LARGE SCALE GENOMIC DNA]</scope>
    <source>
        <strain evidence="1 2">SCSIO 66989</strain>
    </source>
</reference>
<proteinExistence type="predicted"/>
<gene>
    <name evidence="1" type="ORF">RB602_09510</name>
</gene>
<accession>A0AA97F6B4</accession>
<name>A0AA97F6B4_9SPHN</name>
<keyword evidence="2" id="KW-1185">Reference proteome</keyword>
<dbReference type="RefSeq" id="WP_317080324.1">
    <property type="nucleotide sequence ID" value="NZ_CP136594.1"/>
</dbReference>
<evidence type="ECO:0000313" key="2">
    <source>
        <dbReference type="Proteomes" id="UP001302429"/>
    </source>
</evidence>
<evidence type="ECO:0000313" key="1">
    <source>
        <dbReference type="EMBL" id="WOE74093.1"/>
    </source>
</evidence>
<dbReference type="EMBL" id="CP136594">
    <property type="protein sequence ID" value="WOE74093.1"/>
    <property type="molecule type" value="Genomic_DNA"/>
</dbReference>
<sequence length="61" mass="6920">MDRPRVDPEKNSDPDPMVSDEVVNANWVHDLIAMTRPGAEINLSYRALSDRVVPFAFDDFS</sequence>
<protein>
    <submittedName>
        <fullName evidence="1">Uncharacterized protein</fullName>
    </submittedName>
</protein>